<dbReference type="InterPro" id="IPR002227">
    <property type="entry name" value="Tyrosinase_Cu-bd"/>
</dbReference>
<dbReference type="PANTHER" id="PTHR11474">
    <property type="entry name" value="TYROSINASE FAMILY MEMBER"/>
    <property type="match status" value="1"/>
</dbReference>
<keyword evidence="6" id="KW-1185">Reference proteome</keyword>
<sequence length="400" mass="44031">MAGGTVLNALVAALCLFSSPSAAVPFFSKRQTLTTETIQAQALANAQKVLAGTLSDGLTRGAGCNKDTVAIRKEFGDMTKEERVDYTRAVKCLLNKPSKLPAGKYPGAKSRYDDFVVVHMNMTPSVHATANFMHWHRYYIWAYETALKTECDYKYYQPYWNWGKYADLPTSPIFNGDEYSMGGNGEYVAHKGTSIGMTTIPAGPGGGCVRTGPFANLTIHLGPLMSTMDPALKIPSNPNPQGYGDNPRCLRRDVNNFFVKNALLATTLASHITSNAAIGKFQDTLQTDTAQRSSIHGSGHFSIWGDPGGDVYVSPAEPVFWLHHGQLDRHWWMWANYLEKEVKTRTSQYEGGTNWQNPNSARGKPTDPQWLDVAAPTGKNGIPSNQMFSTTSGPFCYLYQ</sequence>
<evidence type="ECO:0000256" key="1">
    <source>
        <dbReference type="ARBA" id="ARBA00022723"/>
    </source>
</evidence>
<evidence type="ECO:0000256" key="2">
    <source>
        <dbReference type="ARBA" id="ARBA00023002"/>
    </source>
</evidence>
<evidence type="ECO:0000259" key="4">
    <source>
        <dbReference type="Pfam" id="PF00264"/>
    </source>
</evidence>
<evidence type="ECO:0000313" key="5">
    <source>
        <dbReference type="EMBL" id="KAF1998609.1"/>
    </source>
</evidence>
<keyword evidence="1" id="KW-0479">Metal-binding</keyword>
<dbReference type="Proteomes" id="UP000799779">
    <property type="component" value="Unassembled WGS sequence"/>
</dbReference>
<evidence type="ECO:0000313" key="6">
    <source>
        <dbReference type="Proteomes" id="UP000799779"/>
    </source>
</evidence>
<keyword evidence="3" id="KW-0732">Signal</keyword>
<protein>
    <submittedName>
        <fullName evidence="5">Di-copper centre-containing protein</fullName>
    </submittedName>
</protein>
<accession>A0A6A5WCT1</accession>
<dbReference type="GO" id="GO:0046872">
    <property type="term" value="F:metal ion binding"/>
    <property type="evidence" value="ECO:0007669"/>
    <property type="project" value="UniProtKB-KW"/>
</dbReference>
<organism evidence="5 6">
    <name type="scientific">Amniculicola lignicola CBS 123094</name>
    <dbReference type="NCBI Taxonomy" id="1392246"/>
    <lineage>
        <taxon>Eukaryota</taxon>
        <taxon>Fungi</taxon>
        <taxon>Dikarya</taxon>
        <taxon>Ascomycota</taxon>
        <taxon>Pezizomycotina</taxon>
        <taxon>Dothideomycetes</taxon>
        <taxon>Pleosporomycetidae</taxon>
        <taxon>Pleosporales</taxon>
        <taxon>Amniculicolaceae</taxon>
        <taxon>Amniculicola</taxon>
    </lineage>
</organism>
<dbReference type="OrthoDB" id="6132182at2759"/>
<feature type="chain" id="PRO_5025387609" evidence="3">
    <location>
        <begin position="24"/>
        <end position="400"/>
    </location>
</feature>
<evidence type="ECO:0000256" key="3">
    <source>
        <dbReference type="SAM" id="SignalP"/>
    </source>
</evidence>
<dbReference type="Gene3D" id="1.10.1280.10">
    <property type="entry name" value="Di-copper center containing domain from catechol oxidase"/>
    <property type="match status" value="1"/>
</dbReference>
<reference evidence="5" key="1">
    <citation type="journal article" date="2020" name="Stud. Mycol.">
        <title>101 Dothideomycetes genomes: a test case for predicting lifestyles and emergence of pathogens.</title>
        <authorList>
            <person name="Haridas S."/>
            <person name="Albert R."/>
            <person name="Binder M."/>
            <person name="Bloem J."/>
            <person name="Labutti K."/>
            <person name="Salamov A."/>
            <person name="Andreopoulos B."/>
            <person name="Baker S."/>
            <person name="Barry K."/>
            <person name="Bills G."/>
            <person name="Bluhm B."/>
            <person name="Cannon C."/>
            <person name="Castanera R."/>
            <person name="Culley D."/>
            <person name="Daum C."/>
            <person name="Ezra D."/>
            <person name="Gonzalez J."/>
            <person name="Henrissat B."/>
            <person name="Kuo A."/>
            <person name="Liang C."/>
            <person name="Lipzen A."/>
            <person name="Lutzoni F."/>
            <person name="Magnuson J."/>
            <person name="Mondo S."/>
            <person name="Nolan M."/>
            <person name="Ohm R."/>
            <person name="Pangilinan J."/>
            <person name="Park H.-J."/>
            <person name="Ramirez L."/>
            <person name="Alfaro M."/>
            <person name="Sun H."/>
            <person name="Tritt A."/>
            <person name="Yoshinaga Y."/>
            <person name="Zwiers L.-H."/>
            <person name="Turgeon B."/>
            <person name="Goodwin S."/>
            <person name="Spatafora J."/>
            <person name="Crous P."/>
            <person name="Grigoriev I."/>
        </authorList>
    </citation>
    <scope>NUCLEOTIDE SEQUENCE</scope>
    <source>
        <strain evidence="5">CBS 123094</strain>
    </source>
</reference>
<dbReference type="PANTHER" id="PTHR11474:SF125">
    <property type="entry name" value="N-ACETYL-6-HYDROXYTRYPTOPHAN OXIDASE IVOB-RELATED"/>
    <property type="match status" value="1"/>
</dbReference>
<dbReference type="PRINTS" id="PR00092">
    <property type="entry name" value="TYROSINASE"/>
</dbReference>
<feature type="signal peptide" evidence="3">
    <location>
        <begin position="1"/>
        <end position="23"/>
    </location>
</feature>
<dbReference type="InterPro" id="IPR050316">
    <property type="entry name" value="Tyrosinase/Hemocyanin"/>
</dbReference>
<dbReference type="SUPFAM" id="SSF48056">
    <property type="entry name" value="Di-copper centre-containing domain"/>
    <property type="match status" value="1"/>
</dbReference>
<gene>
    <name evidence="5" type="ORF">P154DRAFT_621540</name>
</gene>
<dbReference type="Pfam" id="PF00264">
    <property type="entry name" value="Tyrosinase"/>
    <property type="match status" value="1"/>
</dbReference>
<proteinExistence type="predicted"/>
<dbReference type="EMBL" id="ML977602">
    <property type="protein sequence ID" value="KAF1998609.1"/>
    <property type="molecule type" value="Genomic_DNA"/>
</dbReference>
<name>A0A6A5WCT1_9PLEO</name>
<feature type="domain" description="Tyrosinase copper-binding" evidence="4">
    <location>
        <begin position="109"/>
        <end position="336"/>
    </location>
</feature>
<keyword evidence="2" id="KW-0560">Oxidoreductase</keyword>
<dbReference type="InterPro" id="IPR008922">
    <property type="entry name" value="Di-copper_centre_dom_sf"/>
</dbReference>
<dbReference type="AlphaFoldDB" id="A0A6A5WCT1"/>
<dbReference type="GO" id="GO:0016491">
    <property type="term" value="F:oxidoreductase activity"/>
    <property type="evidence" value="ECO:0007669"/>
    <property type="project" value="UniProtKB-KW"/>
</dbReference>